<dbReference type="EMBL" id="SACL01000002">
    <property type="protein sequence ID" value="RVT97997.1"/>
    <property type="molecule type" value="Genomic_DNA"/>
</dbReference>
<evidence type="ECO:0000313" key="13">
    <source>
        <dbReference type="EMBL" id="RVT97997.1"/>
    </source>
</evidence>
<comment type="catalytic activity">
    <reaction evidence="1 11">
        <text>1-(5-phospho-beta-D-ribosyl)-5'-AMP + H2O = 1-(5-phospho-beta-D-ribosyl)-5-[(5-phospho-beta-D-ribosylamino)methylideneamino]imidazole-4-carboxamide</text>
        <dbReference type="Rhea" id="RHEA:20049"/>
        <dbReference type="ChEBI" id="CHEBI:15377"/>
        <dbReference type="ChEBI" id="CHEBI:58435"/>
        <dbReference type="ChEBI" id="CHEBI:59457"/>
        <dbReference type="EC" id="3.5.4.19"/>
    </reaction>
</comment>
<dbReference type="InterPro" id="IPR026660">
    <property type="entry name" value="PRA-CH"/>
</dbReference>
<reference evidence="13 14" key="1">
    <citation type="submission" date="2019-01" db="EMBL/GenBank/DDBJ databases">
        <authorList>
            <person name="Chen W.-M."/>
        </authorList>
    </citation>
    <scope>NUCLEOTIDE SEQUENCE [LARGE SCALE GENOMIC DNA]</scope>
    <source>
        <strain evidence="13 14">CCP-6</strain>
    </source>
</reference>
<feature type="binding site" evidence="11">
    <location>
        <position position="82"/>
    </location>
    <ligand>
        <name>Mg(2+)</name>
        <dbReference type="ChEBI" id="CHEBI:18420"/>
    </ligand>
</feature>
<feature type="binding site" evidence="11">
    <location>
        <position position="80"/>
    </location>
    <ligand>
        <name>Mg(2+)</name>
        <dbReference type="ChEBI" id="CHEBI:18420"/>
    </ligand>
</feature>
<protein>
    <recommendedName>
        <fullName evidence="11">Phosphoribosyl-AMP cyclohydrolase</fullName>
        <shortName evidence="11">PRA-CH</shortName>
        <ecNumber evidence="11">3.5.4.19</ecNumber>
    </recommendedName>
</protein>
<evidence type="ECO:0000256" key="8">
    <source>
        <dbReference type="ARBA" id="ARBA00022605"/>
    </source>
</evidence>
<keyword evidence="9 11" id="KW-0378">Hydrolase</keyword>
<comment type="cofactor">
    <cofactor evidence="11">
        <name>Zn(2+)</name>
        <dbReference type="ChEBI" id="CHEBI:29105"/>
    </cofactor>
    <text evidence="11">Binds 1 zinc ion per subunit.</text>
</comment>
<evidence type="ECO:0000256" key="11">
    <source>
        <dbReference type="HAMAP-Rule" id="MF_01021"/>
    </source>
</evidence>
<organism evidence="13 14">
    <name type="scientific">Rhodovarius crocodyli</name>
    <dbReference type="NCBI Taxonomy" id="1979269"/>
    <lineage>
        <taxon>Bacteria</taxon>
        <taxon>Pseudomonadati</taxon>
        <taxon>Pseudomonadota</taxon>
        <taxon>Alphaproteobacteria</taxon>
        <taxon>Acetobacterales</taxon>
        <taxon>Roseomonadaceae</taxon>
        <taxon>Rhodovarius</taxon>
    </lineage>
</organism>
<feature type="binding site" evidence="11">
    <location>
        <position position="95"/>
    </location>
    <ligand>
        <name>Zn(2+)</name>
        <dbReference type="ChEBI" id="CHEBI:29105"/>
        <note>ligand shared between dimeric partners</note>
    </ligand>
</feature>
<comment type="subcellular location">
    <subcellularLocation>
        <location evidence="11">Cytoplasm</location>
    </subcellularLocation>
</comment>
<dbReference type="Gene3D" id="3.10.20.810">
    <property type="entry name" value="Phosphoribosyl-AMP cyclohydrolase"/>
    <property type="match status" value="1"/>
</dbReference>
<comment type="pathway">
    <text evidence="4">Amino-acid biosynthesis; L-histidine biosynthesis; L-histidine from 5-phospho-alpha-D-ribose 1-diphosphate: step 2/9.</text>
</comment>
<evidence type="ECO:0000256" key="1">
    <source>
        <dbReference type="ARBA" id="ARBA00000024"/>
    </source>
</evidence>
<comment type="cofactor">
    <cofactor evidence="11">
        <name>Mg(2+)</name>
        <dbReference type="ChEBI" id="CHEBI:18420"/>
    </cofactor>
    <text evidence="11">Binds 1 Mg(2+) ion per subunit.</text>
</comment>
<dbReference type="PANTHER" id="PTHR42945:SF1">
    <property type="entry name" value="HISTIDINE BIOSYNTHESIS BIFUNCTIONAL PROTEIN HIS7"/>
    <property type="match status" value="1"/>
</dbReference>
<keyword evidence="7 11" id="KW-0963">Cytoplasm</keyword>
<evidence type="ECO:0000256" key="10">
    <source>
        <dbReference type="ARBA" id="ARBA00023102"/>
    </source>
</evidence>
<dbReference type="GO" id="GO:0004636">
    <property type="term" value="F:phosphoribosyl-ATP diphosphatase activity"/>
    <property type="evidence" value="ECO:0007669"/>
    <property type="project" value="UniProtKB-EC"/>
</dbReference>
<evidence type="ECO:0000256" key="2">
    <source>
        <dbReference type="ARBA" id="ARBA00001460"/>
    </source>
</evidence>
<feature type="domain" description="Phosphoribosyl-AMP cyclohydrolase" evidence="12">
    <location>
        <begin position="31"/>
        <end position="104"/>
    </location>
</feature>
<dbReference type="OrthoDB" id="9795769at2"/>
<gene>
    <name evidence="11 13" type="primary">hisI</name>
    <name evidence="13" type="ORF">EOD42_08435</name>
</gene>
<dbReference type="SUPFAM" id="SSF141734">
    <property type="entry name" value="HisI-like"/>
    <property type="match status" value="1"/>
</dbReference>
<comment type="function">
    <text evidence="11">Catalyzes the hydrolysis of the adenine ring of phosphoribosyl-AMP.</text>
</comment>
<proteinExistence type="inferred from homology"/>
<keyword evidence="14" id="KW-1185">Reference proteome</keyword>
<keyword evidence="11" id="KW-0460">Magnesium</keyword>
<dbReference type="InterPro" id="IPR038019">
    <property type="entry name" value="PRib_AMP_CycHydrolase_sf"/>
</dbReference>
<dbReference type="InterPro" id="IPR002496">
    <property type="entry name" value="PRib_AMP_CycHydrolase_dom"/>
</dbReference>
<keyword evidence="11" id="KW-0862">Zinc</keyword>
<dbReference type="EC" id="3.5.4.19" evidence="11"/>
<evidence type="ECO:0000256" key="7">
    <source>
        <dbReference type="ARBA" id="ARBA00022490"/>
    </source>
</evidence>
<feature type="binding site" evidence="11">
    <location>
        <position position="102"/>
    </location>
    <ligand>
        <name>Zn(2+)</name>
        <dbReference type="ChEBI" id="CHEBI:29105"/>
        <note>ligand shared between dimeric partners</note>
    </ligand>
</feature>
<keyword evidence="11" id="KW-0479">Metal-binding</keyword>
<evidence type="ECO:0000256" key="5">
    <source>
        <dbReference type="ARBA" id="ARBA00007731"/>
    </source>
</evidence>
<dbReference type="GO" id="GO:0005737">
    <property type="term" value="C:cytoplasm"/>
    <property type="evidence" value="ECO:0007669"/>
    <property type="project" value="UniProtKB-SubCell"/>
</dbReference>
<evidence type="ECO:0000256" key="4">
    <source>
        <dbReference type="ARBA" id="ARBA00005204"/>
    </source>
</evidence>
<dbReference type="AlphaFoldDB" id="A0A437MJZ7"/>
<evidence type="ECO:0000256" key="3">
    <source>
        <dbReference type="ARBA" id="ARBA00005169"/>
    </source>
</evidence>
<dbReference type="UniPathway" id="UPA00031">
    <property type="reaction ID" value="UER00008"/>
</dbReference>
<dbReference type="HAMAP" id="MF_01021">
    <property type="entry name" value="HisI"/>
    <property type="match status" value="1"/>
</dbReference>
<dbReference type="GO" id="GO:0000105">
    <property type="term" value="P:L-histidine biosynthetic process"/>
    <property type="evidence" value="ECO:0007669"/>
    <property type="project" value="UniProtKB-UniRule"/>
</dbReference>
<comment type="similarity">
    <text evidence="11">Belongs to the PRA-CH family.</text>
</comment>
<comment type="similarity">
    <text evidence="6">In the N-terminal section; belongs to the PRA-CH family.</text>
</comment>
<dbReference type="Pfam" id="PF01502">
    <property type="entry name" value="PRA-CH"/>
    <property type="match status" value="1"/>
</dbReference>
<comment type="pathway">
    <text evidence="3 11">Amino-acid biosynthesis; L-histidine biosynthesis; L-histidine from 5-phospho-alpha-D-ribose 1-diphosphate: step 3/9.</text>
</comment>
<evidence type="ECO:0000256" key="9">
    <source>
        <dbReference type="ARBA" id="ARBA00022801"/>
    </source>
</evidence>
<evidence type="ECO:0000313" key="14">
    <source>
        <dbReference type="Proteomes" id="UP000282957"/>
    </source>
</evidence>
<comment type="subunit">
    <text evidence="11">Homodimer.</text>
</comment>
<dbReference type="GO" id="GO:0004635">
    <property type="term" value="F:phosphoribosyl-AMP cyclohydrolase activity"/>
    <property type="evidence" value="ECO:0007669"/>
    <property type="project" value="UniProtKB-UniRule"/>
</dbReference>
<comment type="similarity">
    <text evidence="5">In the C-terminal section; belongs to the PRA-PH family.</text>
</comment>
<keyword evidence="8 11" id="KW-0028">Amino-acid biosynthesis</keyword>
<comment type="caution">
    <text evidence="13">The sequence shown here is derived from an EMBL/GenBank/DDBJ whole genome shotgun (WGS) entry which is preliminary data.</text>
</comment>
<feature type="binding site" evidence="11">
    <location>
        <position position="79"/>
    </location>
    <ligand>
        <name>Zn(2+)</name>
        <dbReference type="ChEBI" id="CHEBI:29105"/>
        <note>ligand shared between dimeric partners</note>
    </ligand>
</feature>
<dbReference type="NCBIfam" id="NF000768">
    <property type="entry name" value="PRK00051.1"/>
    <property type="match status" value="1"/>
</dbReference>
<evidence type="ECO:0000259" key="12">
    <source>
        <dbReference type="Pfam" id="PF01502"/>
    </source>
</evidence>
<dbReference type="RefSeq" id="WP_127787043.1">
    <property type="nucleotide sequence ID" value="NZ_SACL01000002.1"/>
</dbReference>
<accession>A0A437MJZ7</accession>
<dbReference type="PANTHER" id="PTHR42945">
    <property type="entry name" value="HISTIDINE BIOSYNTHESIS BIFUNCTIONAL PROTEIN"/>
    <property type="match status" value="1"/>
</dbReference>
<dbReference type="GO" id="GO:0008270">
    <property type="term" value="F:zinc ion binding"/>
    <property type="evidence" value="ECO:0007669"/>
    <property type="project" value="UniProtKB-UniRule"/>
</dbReference>
<sequence length="128" mass="14160">MENPLLSAIAFNADGLVPCIAQQHDTGEVLMMAWMNRDAVAETLSTGRVCYYSRSRRGLWRKGETSGQVQTLKELRLDCDGDTLLALVDQLGVACHTGRRSCFYQAEREGELVAITAPEISPDKLYGH</sequence>
<dbReference type="GO" id="GO:0000287">
    <property type="term" value="F:magnesium ion binding"/>
    <property type="evidence" value="ECO:0007669"/>
    <property type="project" value="UniProtKB-UniRule"/>
</dbReference>
<comment type="catalytic activity">
    <reaction evidence="2">
        <text>1-(5-phospho-beta-D-ribosyl)-ATP + H2O = 1-(5-phospho-beta-D-ribosyl)-5'-AMP + diphosphate + H(+)</text>
        <dbReference type="Rhea" id="RHEA:22828"/>
        <dbReference type="ChEBI" id="CHEBI:15377"/>
        <dbReference type="ChEBI" id="CHEBI:15378"/>
        <dbReference type="ChEBI" id="CHEBI:33019"/>
        <dbReference type="ChEBI" id="CHEBI:59457"/>
        <dbReference type="ChEBI" id="CHEBI:73183"/>
        <dbReference type="EC" id="3.6.1.31"/>
    </reaction>
</comment>
<name>A0A437MJZ7_9PROT</name>
<keyword evidence="10 11" id="KW-0368">Histidine biosynthesis</keyword>
<dbReference type="FunFam" id="3.10.20.810:FF:000001">
    <property type="entry name" value="Histidine biosynthesis bifunctional protein HisIE"/>
    <property type="match status" value="1"/>
</dbReference>
<feature type="binding site" evidence="11">
    <location>
        <position position="78"/>
    </location>
    <ligand>
        <name>Mg(2+)</name>
        <dbReference type="ChEBI" id="CHEBI:18420"/>
    </ligand>
</feature>
<evidence type="ECO:0000256" key="6">
    <source>
        <dbReference type="ARBA" id="ARBA00008299"/>
    </source>
</evidence>
<dbReference type="Proteomes" id="UP000282957">
    <property type="component" value="Unassembled WGS sequence"/>
</dbReference>